<comment type="pathway">
    <text evidence="2">Glycolipid biosynthesis; glycosylphosphatidylinositol-anchor biosynthesis.</text>
</comment>
<feature type="transmembrane region" description="Helical" evidence="9">
    <location>
        <begin position="99"/>
        <end position="118"/>
    </location>
</feature>
<comment type="subcellular location">
    <subcellularLocation>
        <location evidence="1">Endoplasmic reticulum membrane</location>
        <topology evidence="1">Multi-pass membrane protein</topology>
    </subcellularLocation>
</comment>
<keyword evidence="7 9" id="KW-0472">Membrane</keyword>
<keyword evidence="5" id="KW-0256">Endoplasmic reticulum</keyword>
<proteinExistence type="predicted"/>
<organism evidence="10 11">
    <name type="scientific">Psilocybe cyanescens</name>
    <dbReference type="NCBI Taxonomy" id="93625"/>
    <lineage>
        <taxon>Eukaryota</taxon>
        <taxon>Fungi</taxon>
        <taxon>Dikarya</taxon>
        <taxon>Basidiomycota</taxon>
        <taxon>Agaricomycotina</taxon>
        <taxon>Agaricomycetes</taxon>
        <taxon>Agaricomycetidae</taxon>
        <taxon>Agaricales</taxon>
        <taxon>Agaricineae</taxon>
        <taxon>Strophariaceae</taxon>
        <taxon>Psilocybe</taxon>
    </lineage>
</organism>
<dbReference type="GO" id="GO:0005789">
    <property type="term" value="C:endoplasmic reticulum membrane"/>
    <property type="evidence" value="ECO:0007669"/>
    <property type="project" value="UniProtKB-SubCell"/>
</dbReference>
<evidence type="ECO:0008006" key="12">
    <source>
        <dbReference type="Google" id="ProtNLM"/>
    </source>
</evidence>
<gene>
    <name evidence="10" type="ORF">CVT25_015899</name>
</gene>
<accession>A0A409WS92</accession>
<evidence type="ECO:0000256" key="4">
    <source>
        <dbReference type="ARBA" id="ARBA00022692"/>
    </source>
</evidence>
<evidence type="ECO:0000256" key="3">
    <source>
        <dbReference type="ARBA" id="ARBA00022502"/>
    </source>
</evidence>
<feature type="compositionally biased region" description="Basic residues" evidence="8">
    <location>
        <begin position="1"/>
        <end position="10"/>
    </location>
</feature>
<evidence type="ECO:0000256" key="8">
    <source>
        <dbReference type="SAM" id="MobiDB-lite"/>
    </source>
</evidence>
<evidence type="ECO:0000313" key="10">
    <source>
        <dbReference type="EMBL" id="PPQ81378.1"/>
    </source>
</evidence>
<keyword evidence="4 9" id="KW-0812">Transmembrane</keyword>
<feature type="region of interest" description="Disordered" evidence="8">
    <location>
        <begin position="1"/>
        <end position="23"/>
    </location>
</feature>
<keyword evidence="11" id="KW-1185">Reference proteome</keyword>
<keyword evidence="6 9" id="KW-1133">Transmembrane helix</keyword>
<dbReference type="STRING" id="93625.A0A409WS92"/>
<dbReference type="UniPathway" id="UPA00196"/>
<dbReference type="InterPro" id="IPR009580">
    <property type="entry name" value="GPI_biosynthesis_protein_Pig-F"/>
</dbReference>
<evidence type="ECO:0000256" key="6">
    <source>
        <dbReference type="ARBA" id="ARBA00022989"/>
    </source>
</evidence>
<evidence type="ECO:0000256" key="5">
    <source>
        <dbReference type="ARBA" id="ARBA00022824"/>
    </source>
</evidence>
<sequence length="307" mass="34222">MTNSKNKSKAQKPPPNVTKNIANPKDLGVSAPLAMPMTSYISMVGVHSTLWMFVALYLPRTKFFLGELVDSEWNELNQVSRDHPQHLFLDALTANPASTLIYICTGAAILQSMWAGVMRDWWLKLGIRGSEDERRTEIAFLDRQKLTISRNACTATIAASFLIHFILVLFGAPITSLRLKTYLLALLISIITVYPPAYTIGIPTRGNSSASIVNRWSWVRLFTEFQARNPVERNFVYSAVGTVIGCWLGIIPIALDWVRPWQAWPLTPAFGAIGGYITSTLSALTVSTVIQLAEDHKRAQDSLEKKK</sequence>
<feature type="transmembrane region" description="Helical" evidence="9">
    <location>
        <begin position="152"/>
        <end position="175"/>
    </location>
</feature>
<feature type="transmembrane region" description="Helical" evidence="9">
    <location>
        <begin position="181"/>
        <end position="201"/>
    </location>
</feature>
<keyword evidence="3" id="KW-0337">GPI-anchor biosynthesis</keyword>
<evidence type="ECO:0000313" key="11">
    <source>
        <dbReference type="Proteomes" id="UP000283269"/>
    </source>
</evidence>
<dbReference type="InParanoid" id="A0A409WS92"/>
<name>A0A409WS92_PSICY</name>
<evidence type="ECO:0000256" key="2">
    <source>
        <dbReference type="ARBA" id="ARBA00004687"/>
    </source>
</evidence>
<protein>
    <recommendedName>
        <fullName evidence="12">Glycosylphosphatidylinositol anchor biosynthesis protein 11</fullName>
    </recommendedName>
</protein>
<comment type="caution">
    <text evidence="10">The sequence shown here is derived from an EMBL/GenBank/DDBJ whole genome shotgun (WGS) entry which is preliminary data.</text>
</comment>
<dbReference type="AlphaFoldDB" id="A0A409WS92"/>
<feature type="transmembrane region" description="Helical" evidence="9">
    <location>
        <begin position="267"/>
        <end position="290"/>
    </location>
</feature>
<dbReference type="Proteomes" id="UP000283269">
    <property type="component" value="Unassembled WGS sequence"/>
</dbReference>
<evidence type="ECO:0000256" key="9">
    <source>
        <dbReference type="SAM" id="Phobius"/>
    </source>
</evidence>
<feature type="transmembrane region" description="Helical" evidence="9">
    <location>
        <begin position="235"/>
        <end position="255"/>
    </location>
</feature>
<reference evidence="10 11" key="1">
    <citation type="journal article" date="2018" name="Evol. Lett.">
        <title>Horizontal gene cluster transfer increased hallucinogenic mushroom diversity.</title>
        <authorList>
            <person name="Reynolds H.T."/>
            <person name="Vijayakumar V."/>
            <person name="Gluck-Thaler E."/>
            <person name="Korotkin H.B."/>
            <person name="Matheny P.B."/>
            <person name="Slot J.C."/>
        </authorList>
    </citation>
    <scope>NUCLEOTIDE SEQUENCE [LARGE SCALE GENOMIC DNA]</scope>
    <source>
        <strain evidence="10 11">2631</strain>
    </source>
</reference>
<dbReference type="EMBL" id="NHYD01003260">
    <property type="protein sequence ID" value="PPQ81378.1"/>
    <property type="molecule type" value="Genomic_DNA"/>
</dbReference>
<dbReference type="GO" id="GO:0006506">
    <property type="term" value="P:GPI anchor biosynthetic process"/>
    <property type="evidence" value="ECO:0007669"/>
    <property type="project" value="UniProtKB-UniPathway"/>
</dbReference>
<dbReference type="OrthoDB" id="17366at2759"/>
<evidence type="ECO:0000256" key="7">
    <source>
        <dbReference type="ARBA" id="ARBA00023136"/>
    </source>
</evidence>
<evidence type="ECO:0000256" key="1">
    <source>
        <dbReference type="ARBA" id="ARBA00004477"/>
    </source>
</evidence>
<dbReference type="Pfam" id="PF06699">
    <property type="entry name" value="PIG-F"/>
    <property type="match status" value="1"/>
</dbReference>
<feature type="transmembrane region" description="Helical" evidence="9">
    <location>
        <begin position="40"/>
        <end position="58"/>
    </location>
</feature>